<feature type="compositionally biased region" description="Polar residues" evidence="1">
    <location>
        <begin position="48"/>
        <end position="58"/>
    </location>
</feature>
<dbReference type="AlphaFoldDB" id="A0A0P1BEF1"/>
<keyword evidence="3" id="KW-1185">Reference proteome</keyword>
<feature type="region of interest" description="Disordered" evidence="1">
    <location>
        <begin position="43"/>
        <end position="67"/>
    </location>
</feature>
<name>A0A0P1BEF1_9BASI</name>
<protein>
    <submittedName>
        <fullName evidence="2">Uncharacterized protein</fullName>
    </submittedName>
</protein>
<organism evidence="2 3">
    <name type="scientific">Ceraceosorus bombacis</name>
    <dbReference type="NCBI Taxonomy" id="401625"/>
    <lineage>
        <taxon>Eukaryota</taxon>
        <taxon>Fungi</taxon>
        <taxon>Dikarya</taxon>
        <taxon>Basidiomycota</taxon>
        <taxon>Ustilaginomycotina</taxon>
        <taxon>Exobasidiomycetes</taxon>
        <taxon>Ceraceosorales</taxon>
        <taxon>Ceraceosoraceae</taxon>
        <taxon>Ceraceosorus</taxon>
    </lineage>
</organism>
<proteinExistence type="predicted"/>
<sequence length="67" mass="7656">MRTRQIAPATLDRNLYFPTHSPLRHAASSSFTAPRFPTITFRRGIASSKHNSSRSPAINSRRRSNRF</sequence>
<evidence type="ECO:0000256" key="1">
    <source>
        <dbReference type="SAM" id="MobiDB-lite"/>
    </source>
</evidence>
<evidence type="ECO:0000313" key="3">
    <source>
        <dbReference type="Proteomes" id="UP000054845"/>
    </source>
</evidence>
<accession>A0A0P1BEF1</accession>
<dbReference type="EMBL" id="CCYA01000240">
    <property type="protein sequence ID" value="CEH14229.1"/>
    <property type="molecule type" value="Genomic_DNA"/>
</dbReference>
<evidence type="ECO:0000313" key="2">
    <source>
        <dbReference type="EMBL" id="CEH14229.1"/>
    </source>
</evidence>
<reference evidence="2 3" key="1">
    <citation type="submission" date="2014-09" db="EMBL/GenBank/DDBJ databases">
        <authorList>
            <person name="Magalhaes I.L.F."/>
            <person name="Oliveira U."/>
            <person name="Santos F.R."/>
            <person name="Vidigal T.H.D.A."/>
            <person name="Brescovit A.D."/>
            <person name="Santos A.J."/>
        </authorList>
    </citation>
    <scope>NUCLEOTIDE SEQUENCE [LARGE SCALE GENOMIC DNA]</scope>
</reference>
<dbReference type="Proteomes" id="UP000054845">
    <property type="component" value="Unassembled WGS sequence"/>
</dbReference>